<dbReference type="SUPFAM" id="SSF51294">
    <property type="entry name" value="Hedgehog/intein (Hint) domain"/>
    <property type="match status" value="1"/>
</dbReference>
<dbReference type="InterPro" id="IPR028992">
    <property type="entry name" value="Hedgehog/Intein_dom"/>
</dbReference>
<accession>A0A850LJP2</accession>
<protein>
    <submittedName>
        <fullName evidence="2">Hint domain-containing protein</fullName>
    </submittedName>
</protein>
<organism evidence="2 3">
    <name type="scientific">Ruegeria pomeroyi</name>
    <dbReference type="NCBI Taxonomy" id="89184"/>
    <lineage>
        <taxon>Bacteria</taxon>
        <taxon>Pseudomonadati</taxon>
        <taxon>Pseudomonadota</taxon>
        <taxon>Alphaproteobacteria</taxon>
        <taxon>Rhodobacterales</taxon>
        <taxon>Roseobacteraceae</taxon>
        <taxon>Ruegeria</taxon>
    </lineage>
</organism>
<gene>
    <name evidence="2" type="ORF">HW564_15480</name>
</gene>
<comment type="caution">
    <text evidence="2">The sequence shown here is derived from an EMBL/GenBank/DDBJ whole genome shotgun (WGS) entry which is preliminary data.</text>
</comment>
<dbReference type="AlphaFoldDB" id="A0A850LJP2"/>
<name>A0A850LJP2_9RHOB</name>
<reference evidence="2 3" key="1">
    <citation type="journal article" date="2020" name="Proc. Natl. Acad. Sci. U.S.A.">
        <title>Ecological drivers of bacterial community assembly in synthetic phycospheres.</title>
        <authorList>
            <person name="Fu H."/>
            <person name="Uchimiya M."/>
            <person name="Gore J."/>
            <person name="Moran M.A."/>
        </authorList>
    </citation>
    <scope>NUCLEOTIDE SEQUENCE [LARGE SCALE GENOMIC DNA]</scope>
    <source>
        <strain evidence="2">HF-Din03</strain>
    </source>
</reference>
<dbReference type="Proteomes" id="UP000565723">
    <property type="component" value="Unassembled WGS sequence"/>
</dbReference>
<evidence type="ECO:0000259" key="1">
    <source>
        <dbReference type="Pfam" id="PF13403"/>
    </source>
</evidence>
<evidence type="ECO:0000313" key="3">
    <source>
        <dbReference type="Proteomes" id="UP000565723"/>
    </source>
</evidence>
<feature type="domain" description="Hedgehog/Intein (Hint)" evidence="1">
    <location>
        <begin position="160"/>
        <end position="306"/>
    </location>
</feature>
<dbReference type="InterPro" id="IPR036844">
    <property type="entry name" value="Hint_dom_sf"/>
</dbReference>
<dbReference type="EMBL" id="JABXIY010000044">
    <property type="protein sequence ID" value="NVK98324.1"/>
    <property type="molecule type" value="Genomic_DNA"/>
</dbReference>
<evidence type="ECO:0000313" key="2">
    <source>
        <dbReference type="EMBL" id="NVK98324.1"/>
    </source>
</evidence>
<dbReference type="Gene3D" id="2.170.16.10">
    <property type="entry name" value="Hedgehog/Intein (Hint) domain"/>
    <property type="match status" value="1"/>
</dbReference>
<proteinExistence type="predicted"/>
<dbReference type="RefSeq" id="WP_011049195.1">
    <property type="nucleotide sequence ID" value="NZ_CP076685.1"/>
</dbReference>
<dbReference type="Pfam" id="PF13403">
    <property type="entry name" value="Hint_2"/>
    <property type="match status" value="1"/>
</dbReference>
<sequence length="384" mass="41524">MTIYSWNALYLGNAGDIDSYEGDLYAEGASNILGSYGSPGDPLYDHIVDVVVNDADDDTDINSDNYDFWSPDAMTVDGVAHTLDSGVVYNATLTYADGSTANITAVVIQTTDGDLYLAPEMTANDDWVAMEAKAIVSVSLDSVSVDTTYIAANRQQTNFICFAAGTRIATPKGARPVETLAVGDLVQTLDHGPQPIRWIGTRRVGLATQLLSHGVAPVVIPAHSFAPSIPTHPLLLSQQHRVLLRSRIARRMYGSDEILIAARRLTGLHGIALRPATGPVRYIHFALDRHEIVFANGLPAETLLLGAEVERVLGTDVFTQIEQSQNRGAIALAMRPARPIVEGRRARSFVERLRNRACRHALANPIKVPQNRVTGLISLVSPPG</sequence>